<protein>
    <recommendedName>
        <fullName evidence="2">Trichohyalin-plectin-homology domain-containing protein</fullName>
    </recommendedName>
</protein>
<keyword evidence="1" id="KW-0175">Coiled coil</keyword>
<sequence>QELMQQLVSRQRQKQCQYEDTLIEKKMLDEILRTIADEDKREFEQKRELMKKTREEMVTFKKAQDAWRAKQKQMVILEEKEIERQKQAMSDRDEAVVAARQRRLAEKEAINAKIAAKL</sequence>
<feature type="non-terminal residue" evidence="3">
    <location>
        <position position="118"/>
    </location>
</feature>
<evidence type="ECO:0000313" key="3">
    <source>
        <dbReference type="EMBL" id="JAT85177.1"/>
    </source>
</evidence>
<proteinExistence type="predicted"/>
<dbReference type="EMBL" id="GDQN01005877">
    <property type="protein sequence ID" value="JAT85177.1"/>
    <property type="molecule type" value="Transcribed_RNA"/>
</dbReference>
<dbReference type="Pfam" id="PF13868">
    <property type="entry name" value="TPH"/>
    <property type="match status" value="1"/>
</dbReference>
<gene>
    <name evidence="3" type="ORF">g.3914</name>
</gene>
<evidence type="ECO:0000256" key="1">
    <source>
        <dbReference type="ARBA" id="ARBA00023054"/>
    </source>
</evidence>
<name>A0A1E1WE17_PECGO</name>
<feature type="non-terminal residue" evidence="3">
    <location>
        <position position="1"/>
    </location>
</feature>
<dbReference type="AlphaFoldDB" id="A0A1E1WE17"/>
<accession>A0A1E1WE17</accession>
<dbReference type="InterPro" id="IPR043597">
    <property type="entry name" value="TPH_dom"/>
</dbReference>
<reference evidence="3" key="1">
    <citation type="submission" date="2015-09" db="EMBL/GenBank/DDBJ databases">
        <title>De novo assembly of Pectinophora gossypiella (Pink Bollworm) gut transcriptome.</title>
        <authorList>
            <person name="Tassone E.E."/>
        </authorList>
    </citation>
    <scope>NUCLEOTIDE SEQUENCE</scope>
</reference>
<organism evidence="3">
    <name type="scientific">Pectinophora gossypiella</name>
    <name type="common">Cotton pink bollworm</name>
    <name type="synonym">Depressaria gossypiella</name>
    <dbReference type="NCBI Taxonomy" id="13191"/>
    <lineage>
        <taxon>Eukaryota</taxon>
        <taxon>Metazoa</taxon>
        <taxon>Ecdysozoa</taxon>
        <taxon>Arthropoda</taxon>
        <taxon>Hexapoda</taxon>
        <taxon>Insecta</taxon>
        <taxon>Pterygota</taxon>
        <taxon>Neoptera</taxon>
        <taxon>Endopterygota</taxon>
        <taxon>Lepidoptera</taxon>
        <taxon>Glossata</taxon>
        <taxon>Ditrysia</taxon>
        <taxon>Gelechioidea</taxon>
        <taxon>Gelechiidae</taxon>
        <taxon>Apatetrinae</taxon>
        <taxon>Pectinophora</taxon>
    </lineage>
</organism>
<evidence type="ECO:0000259" key="2">
    <source>
        <dbReference type="Pfam" id="PF13868"/>
    </source>
</evidence>
<dbReference type="OrthoDB" id="197839at2759"/>
<feature type="domain" description="Trichohyalin-plectin-homology" evidence="2">
    <location>
        <begin position="1"/>
        <end position="118"/>
    </location>
</feature>